<evidence type="ECO:0000259" key="6">
    <source>
        <dbReference type="Pfam" id="PF04116"/>
    </source>
</evidence>
<feature type="transmembrane region" description="Helical" evidence="5">
    <location>
        <begin position="148"/>
        <end position="165"/>
    </location>
</feature>
<evidence type="ECO:0000256" key="4">
    <source>
        <dbReference type="ARBA" id="ARBA00023136"/>
    </source>
</evidence>
<evidence type="ECO:0000256" key="1">
    <source>
        <dbReference type="ARBA" id="ARBA00004370"/>
    </source>
</evidence>
<dbReference type="GO" id="GO:0016020">
    <property type="term" value="C:membrane"/>
    <property type="evidence" value="ECO:0007669"/>
    <property type="project" value="UniProtKB-SubCell"/>
</dbReference>
<dbReference type="EMBL" id="JAFCMP010000151">
    <property type="protein sequence ID" value="KAG5184786.1"/>
    <property type="molecule type" value="Genomic_DNA"/>
</dbReference>
<comment type="subcellular location">
    <subcellularLocation>
        <location evidence="1">Membrane</location>
    </subcellularLocation>
</comment>
<dbReference type="InterPro" id="IPR006694">
    <property type="entry name" value="Fatty_acid_hydroxylase"/>
</dbReference>
<dbReference type="AlphaFoldDB" id="A0A835Z0N4"/>
<evidence type="ECO:0000256" key="2">
    <source>
        <dbReference type="ARBA" id="ARBA00022692"/>
    </source>
</evidence>
<dbReference type="GO" id="GO:0008610">
    <property type="term" value="P:lipid biosynthetic process"/>
    <property type="evidence" value="ECO:0007669"/>
    <property type="project" value="InterPro"/>
</dbReference>
<feature type="transmembrane region" description="Helical" evidence="5">
    <location>
        <begin position="74"/>
        <end position="95"/>
    </location>
</feature>
<dbReference type="GO" id="GO:0016491">
    <property type="term" value="F:oxidoreductase activity"/>
    <property type="evidence" value="ECO:0007669"/>
    <property type="project" value="InterPro"/>
</dbReference>
<dbReference type="Pfam" id="PF04116">
    <property type="entry name" value="FA_hydroxylase"/>
    <property type="match status" value="1"/>
</dbReference>
<sequence>MVAGLAGELLLRLGGAAAFVLQGERQWEPWHIALWIVVLLAGLELLSVLTFALGRASGAKLIPHRGKHLDRLEATDVAFIAFNKLCTTLFTYQWLRVMWEQPLGMRMVWALGDADAANTVGATLALYVVFDLFYTLFHRALHHRSATLALYVVFDIFYTLFHRALHHRSDAVNVYPFEFLSGEYNHLLAILRPIFDAVNVHPFEFLGGDDAVNVHPFEFLSGEYNHLLAIFLVSRFVVPVHVAAAAVFVIAGGFMASLNHTRYDVRVGSVYQVRYHDMHHWYPDCNFGQYTMLWDRAFGSFRHFPEGSEGVQFSYDNGTSSESPRKANKSS</sequence>
<dbReference type="PANTHER" id="PTHR11863">
    <property type="entry name" value="STEROL DESATURASE"/>
    <property type="match status" value="1"/>
</dbReference>
<dbReference type="OrthoDB" id="408954at2759"/>
<accession>A0A835Z0N4</accession>
<keyword evidence="8" id="KW-1185">Reference proteome</keyword>
<keyword evidence="3 5" id="KW-1133">Transmembrane helix</keyword>
<keyword evidence="4 5" id="KW-0472">Membrane</keyword>
<gene>
    <name evidence="7" type="ORF">JKP88DRAFT_289696</name>
</gene>
<dbReference type="GO" id="GO:0005506">
    <property type="term" value="F:iron ion binding"/>
    <property type="evidence" value="ECO:0007669"/>
    <property type="project" value="InterPro"/>
</dbReference>
<evidence type="ECO:0000313" key="7">
    <source>
        <dbReference type="EMBL" id="KAG5184786.1"/>
    </source>
</evidence>
<dbReference type="Proteomes" id="UP000664859">
    <property type="component" value="Unassembled WGS sequence"/>
</dbReference>
<evidence type="ECO:0000313" key="8">
    <source>
        <dbReference type="Proteomes" id="UP000664859"/>
    </source>
</evidence>
<evidence type="ECO:0000256" key="3">
    <source>
        <dbReference type="ARBA" id="ARBA00022989"/>
    </source>
</evidence>
<feature type="transmembrane region" description="Helical" evidence="5">
    <location>
        <begin position="115"/>
        <end position="136"/>
    </location>
</feature>
<comment type="caution">
    <text evidence="7">The sequence shown here is derived from an EMBL/GenBank/DDBJ whole genome shotgun (WGS) entry which is preliminary data.</text>
</comment>
<reference evidence="7" key="1">
    <citation type="submission" date="2021-02" db="EMBL/GenBank/DDBJ databases">
        <title>First Annotated Genome of the Yellow-green Alga Tribonema minus.</title>
        <authorList>
            <person name="Mahan K.M."/>
        </authorList>
    </citation>
    <scope>NUCLEOTIDE SEQUENCE</scope>
    <source>
        <strain evidence="7">UTEX B ZZ1240</strain>
    </source>
</reference>
<name>A0A835Z0N4_9STRA</name>
<evidence type="ECO:0000256" key="5">
    <source>
        <dbReference type="SAM" id="Phobius"/>
    </source>
</evidence>
<proteinExistence type="predicted"/>
<feature type="domain" description="Fatty acid hydroxylase" evidence="6">
    <location>
        <begin position="213"/>
        <end position="300"/>
    </location>
</feature>
<keyword evidence="2 5" id="KW-0812">Transmembrane</keyword>
<organism evidence="7 8">
    <name type="scientific">Tribonema minus</name>
    <dbReference type="NCBI Taxonomy" id="303371"/>
    <lineage>
        <taxon>Eukaryota</taxon>
        <taxon>Sar</taxon>
        <taxon>Stramenopiles</taxon>
        <taxon>Ochrophyta</taxon>
        <taxon>PX clade</taxon>
        <taxon>Xanthophyceae</taxon>
        <taxon>Tribonematales</taxon>
        <taxon>Tribonemataceae</taxon>
        <taxon>Tribonema</taxon>
    </lineage>
</organism>
<feature type="transmembrane region" description="Helical" evidence="5">
    <location>
        <begin position="227"/>
        <end position="256"/>
    </location>
</feature>
<protein>
    <recommendedName>
        <fullName evidence="6">Fatty acid hydroxylase domain-containing protein</fullName>
    </recommendedName>
</protein>
<feature type="transmembrane region" description="Helical" evidence="5">
    <location>
        <begin position="32"/>
        <end position="53"/>
    </location>
</feature>
<dbReference type="InterPro" id="IPR050307">
    <property type="entry name" value="Sterol_Desaturase_Related"/>
</dbReference>